<dbReference type="PANTHER" id="PTHR11157:SF167">
    <property type="entry name" value="ELONGATION OF VERY LONG CHAIN FATTY ACIDS PROTEIN"/>
    <property type="match status" value="1"/>
</dbReference>
<keyword evidence="7 10" id="KW-0443">Lipid metabolism</keyword>
<keyword evidence="4 10" id="KW-0812">Transmembrane</keyword>
<evidence type="ECO:0000256" key="2">
    <source>
        <dbReference type="ARBA" id="ARBA00022516"/>
    </source>
</evidence>
<evidence type="ECO:0000256" key="8">
    <source>
        <dbReference type="ARBA" id="ARBA00023136"/>
    </source>
</evidence>
<dbReference type="InterPro" id="IPR002076">
    <property type="entry name" value="ELO_fam"/>
</dbReference>
<keyword evidence="6 10" id="KW-1133">Transmembrane helix</keyword>
<dbReference type="GO" id="GO:0009922">
    <property type="term" value="F:fatty acid elongase activity"/>
    <property type="evidence" value="ECO:0007669"/>
    <property type="project" value="UniProtKB-EC"/>
</dbReference>
<dbReference type="GO" id="GO:0030148">
    <property type="term" value="P:sphingolipid biosynthetic process"/>
    <property type="evidence" value="ECO:0007669"/>
    <property type="project" value="TreeGrafter"/>
</dbReference>
<dbReference type="PANTHER" id="PTHR11157">
    <property type="entry name" value="FATTY ACID ACYL TRANSFERASE-RELATED"/>
    <property type="match status" value="1"/>
</dbReference>
<feature type="transmembrane region" description="Helical" evidence="10">
    <location>
        <begin position="47"/>
        <end position="67"/>
    </location>
</feature>
<evidence type="ECO:0000256" key="3">
    <source>
        <dbReference type="ARBA" id="ARBA00022679"/>
    </source>
</evidence>
<evidence type="ECO:0000256" key="7">
    <source>
        <dbReference type="ARBA" id="ARBA00023098"/>
    </source>
</evidence>
<keyword evidence="8 10" id="KW-0472">Membrane</keyword>
<comment type="caution">
    <text evidence="11">The sequence shown here is derived from an EMBL/GenBank/DDBJ whole genome shotgun (WGS) entry which is preliminary data.</text>
</comment>
<dbReference type="Proteomes" id="UP001162162">
    <property type="component" value="Unassembled WGS sequence"/>
</dbReference>
<comment type="subcellular location">
    <subcellularLocation>
        <location evidence="1">Membrane</location>
        <topology evidence="1">Multi-pass membrane protein</topology>
    </subcellularLocation>
</comment>
<proteinExistence type="inferred from homology"/>
<dbReference type="AlphaFoldDB" id="A0AAV8YUA6"/>
<name>A0AAV8YUA6_9CUCU</name>
<keyword evidence="12" id="KW-1185">Reference proteome</keyword>
<dbReference type="EC" id="2.3.1.199" evidence="10"/>
<evidence type="ECO:0000256" key="1">
    <source>
        <dbReference type="ARBA" id="ARBA00004141"/>
    </source>
</evidence>
<evidence type="ECO:0000313" key="12">
    <source>
        <dbReference type="Proteomes" id="UP001162162"/>
    </source>
</evidence>
<comment type="similarity">
    <text evidence="10">Belongs to the ELO family.</text>
</comment>
<evidence type="ECO:0000256" key="6">
    <source>
        <dbReference type="ARBA" id="ARBA00022989"/>
    </source>
</evidence>
<dbReference type="GO" id="GO:0034626">
    <property type="term" value="P:fatty acid elongation, polyunsaturated fatty acid"/>
    <property type="evidence" value="ECO:0007669"/>
    <property type="project" value="TreeGrafter"/>
</dbReference>
<keyword evidence="9 10" id="KW-0275">Fatty acid biosynthesis</keyword>
<gene>
    <name evidence="11" type="ORF">NQ318_005909</name>
</gene>
<feature type="transmembrane region" description="Helical" evidence="10">
    <location>
        <begin position="16"/>
        <end position="35"/>
    </location>
</feature>
<sequence length="101" mass="11773">MEISDPRTANWPLMSSPFYTLGICLAYVYVVKVLGPKFMENRKPFQLKWTLVIYNFLQVIFSAWLWYEVGMGGWLTGEYSYKCQPVDYSNKPSTLRVSNTP</sequence>
<dbReference type="EMBL" id="JAPWTK010000049">
    <property type="protein sequence ID" value="KAJ8954322.1"/>
    <property type="molecule type" value="Genomic_DNA"/>
</dbReference>
<dbReference type="GO" id="GO:0042761">
    <property type="term" value="P:very long-chain fatty acid biosynthetic process"/>
    <property type="evidence" value="ECO:0007669"/>
    <property type="project" value="TreeGrafter"/>
</dbReference>
<keyword evidence="3 10" id="KW-0808">Transferase</keyword>
<dbReference type="GO" id="GO:0005789">
    <property type="term" value="C:endoplasmic reticulum membrane"/>
    <property type="evidence" value="ECO:0007669"/>
    <property type="project" value="TreeGrafter"/>
</dbReference>
<reference evidence="11" key="1">
    <citation type="journal article" date="2023" name="Insect Mol. Biol.">
        <title>Genome sequencing provides insights into the evolution of gene families encoding plant cell wall-degrading enzymes in longhorned beetles.</title>
        <authorList>
            <person name="Shin N.R."/>
            <person name="Okamura Y."/>
            <person name="Kirsch R."/>
            <person name="Pauchet Y."/>
        </authorList>
    </citation>
    <scope>NUCLEOTIDE SEQUENCE</scope>
    <source>
        <strain evidence="11">AMC_N1</strain>
    </source>
</reference>
<dbReference type="Pfam" id="PF01151">
    <property type="entry name" value="ELO"/>
    <property type="match status" value="1"/>
</dbReference>
<evidence type="ECO:0000256" key="10">
    <source>
        <dbReference type="RuleBase" id="RU361115"/>
    </source>
</evidence>
<evidence type="ECO:0000256" key="5">
    <source>
        <dbReference type="ARBA" id="ARBA00022832"/>
    </source>
</evidence>
<evidence type="ECO:0000256" key="4">
    <source>
        <dbReference type="ARBA" id="ARBA00022692"/>
    </source>
</evidence>
<dbReference type="GO" id="GO:0019367">
    <property type="term" value="P:fatty acid elongation, saturated fatty acid"/>
    <property type="evidence" value="ECO:0007669"/>
    <property type="project" value="TreeGrafter"/>
</dbReference>
<protein>
    <recommendedName>
        <fullName evidence="10">Elongation of very long chain fatty acids protein</fullName>
        <ecNumber evidence="10">2.3.1.199</ecNumber>
    </recommendedName>
    <alternativeName>
        <fullName evidence="10">Very-long-chain 3-oxoacyl-CoA synthase</fullName>
    </alternativeName>
</protein>
<keyword evidence="5 10" id="KW-0276">Fatty acid metabolism</keyword>
<comment type="catalytic activity">
    <reaction evidence="10">
        <text>a very-long-chain acyl-CoA + malonyl-CoA + H(+) = a very-long-chain 3-oxoacyl-CoA + CO2 + CoA</text>
        <dbReference type="Rhea" id="RHEA:32727"/>
        <dbReference type="ChEBI" id="CHEBI:15378"/>
        <dbReference type="ChEBI" id="CHEBI:16526"/>
        <dbReference type="ChEBI" id="CHEBI:57287"/>
        <dbReference type="ChEBI" id="CHEBI:57384"/>
        <dbReference type="ChEBI" id="CHEBI:90725"/>
        <dbReference type="ChEBI" id="CHEBI:90736"/>
        <dbReference type="EC" id="2.3.1.199"/>
    </reaction>
</comment>
<dbReference type="GO" id="GO:0034625">
    <property type="term" value="P:fatty acid elongation, monounsaturated fatty acid"/>
    <property type="evidence" value="ECO:0007669"/>
    <property type="project" value="TreeGrafter"/>
</dbReference>
<evidence type="ECO:0000313" key="11">
    <source>
        <dbReference type="EMBL" id="KAJ8954322.1"/>
    </source>
</evidence>
<evidence type="ECO:0000256" key="9">
    <source>
        <dbReference type="ARBA" id="ARBA00023160"/>
    </source>
</evidence>
<comment type="caution">
    <text evidence="10">Lacks conserved residue(s) required for the propagation of feature annotation.</text>
</comment>
<keyword evidence="2 10" id="KW-0444">Lipid biosynthesis</keyword>
<organism evidence="11 12">
    <name type="scientific">Aromia moschata</name>
    <dbReference type="NCBI Taxonomy" id="1265417"/>
    <lineage>
        <taxon>Eukaryota</taxon>
        <taxon>Metazoa</taxon>
        <taxon>Ecdysozoa</taxon>
        <taxon>Arthropoda</taxon>
        <taxon>Hexapoda</taxon>
        <taxon>Insecta</taxon>
        <taxon>Pterygota</taxon>
        <taxon>Neoptera</taxon>
        <taxon>Endopterygota</taxon>
        <taxon>Coleoptera</taxon>
        <taxon>Polyphaga</taxon>
        <taxon>Cucujiformia</taxon>
        <taxon>Chrysomeloidea</taxon>
        <taxon>Cerambycidae</taxon>
        <taxon>Cerambycinae</taxon>
        <taxon>Callichromatini</taxon>
        <taxon>Aromia</taxon>
    </lineage>
</organism>
<accession>A0AAV8YUA6</accession>